<keyword evidence="3" id="KW-0489">Methyltransferase</keyword>
<dbReference type="GO" id="GO:0006281">
    <property type="term" value="P:DNA repair"/>
    <property type="evidence" value="ECO:0007669"/>
    <property type="project" value="InterPro"/>
</dbReference>
<keyword evidence="3" id="KW-0808">Transferase</keyword>
<dbReference type="PANTHER" id="PTHR42942">
    <property type="entry name" value="6-O-METHYLGUANINE DNA METHYLTRANSFERASE"/>
    <property type="match status" value="1"/>
</dbReference>
<dbReference type="GO" id="GO:0032259">
    <property type="term" value="P:methylation"/>
    <property type="evidence" value="ECO:0007669"/>
    <property type="project" value="UniProtKB-KW"/>
</dbReference>
<evidence type="ECO:0000259" key="2">
    <source>
        <dbReference type="Pfam" id="PF01035"/>
    </source>
</evidence>
<dbReference type="Pfam" id="PF01035">
    <property type="entry name" value="DNA_binding_1"/>
    <property type="match status" value="1"/>
</dbReference>
<dbReference type="RefSeq" id="WP_014730707.1">
    <property type="nucleotide sequence ID" value="NC_017934.1"/>
</dbReference>
<dbReference type="KEGG" id="mpg:Theba_0986"/>
<organism evidence="3 4">
    <name type="scientific">Mesotoga prima MesG1.Ag.4.2</name>
    <dbReference type="NCBI Taxonomy" id="660470"/>
    <lineage>
        <taxon>Bacteria</taxon>
        <taxon>Thermotogati</taxon>
        <taxon>Thermotogota</taxon>
        <taxon>Thermotogae</taxon>
        <taxon>Kosmotogales</taxon>
        <taxon>Kosmotogaceae</taxon>
        <taxon>Mesotoga</taxon>
    </lineage>
</organism>
<dbReference type="Gene3D" id="1.10.10.10">
    <property type="entry name" value="Winged helix-like DNA-binding domain superfamily/Winged helix DNA-binding domain"/>
    <property type="match status" value="1"/>
</dbReference>
<dbReference type="SUPFAM" id="SSF46767">
    <property type="entry name" value="Methylated DNA-protein cysteine methyltransferase, C-terminal domain"/>
    <property type="match status" value="1"/>
</dbReference>
<dbReference type="EMBL" id="CP003532">
    <property type="protein sequence ID" value="AFK06692.1"/>
    <property type="molecule type" value="Genomic_DNA"/>
</dbReference>
<dbReference type="eggNOG" id="COG3695">
    <property type="taxonomic scope" value="Bacteria"/>
</dbReference>
<sequence>MVEEDLSTYKKIYKMVRMIPVGRVATYGQIASLVGKCSARMVGYAMAGISDETIPWQRVINSRGRISIRDPNGYTLQKAILEREGVHFDESDTIDLSVFGWEGPEAESAKDW</sequence>
<keyword evidence="1" id="KW-0227">DNA damage</keyword>
<dbReference type="InterPro" id="IPR052520">
    <property type="entry name" value="ATL_DNA_repair"/>
</dbReference>
<keyword evidence="4" id="KW-1185">Reference proteome</keyword>
<dbReference type="Proteomes" id="UP000002881">
    <property type="component" value="Chromosome"/>
</dbReference>
<gene>
    <name evidence="3" type="ORF">Theba_0986</name>
</gene>
<dbReference type="InterPro" id="IPR036388">
    <property type="entry name" value="WH-like_DNA-bd_sf"/>
</dbReference>
<dbReference type="InterPro" id="IPR014048">
    <property type="entry name" value="MethylDNA_cys_MeTrfase_DNA-bd"/>
</dbReference>
<dbReference type="GeneID" id="87106818"/>
<reference evidence="3 4" key="1">
    <citation type="journal article" date="2012" name="Genome Biol. Evol.">
        <title>Genome Sequence of the Mesophilic Thermotogales Bacterium Mesotoga prima MesG1.Ag.4.2 Reveals the Largest Thermotogales Genome To Date.</title>
        <authorList>
            <person name="Zhaxybayeva O."/>
            <person name="Swithers K.S."/>
            <person name="Foght J."/>
            <person name="Green A.G."/>
            <person name="Bruce D."/>
            <person name="Detter C."/>
            <person name="Han S."/>
            <person name="Teshima H."/>
            <person name="Han J."/>
            <person name="Woyke T."/>
            <person name="Pitluck S."/>
            <person name="Nolan M."/>
            <person name="Ivanova N."/>
            <person name="Pati A."/>
            <person name="Land M.L."/>
            <person name="Dlutek M."/>
            <person name="Doolittle W.F."/>
            <person name="Noll K.M."/>
            <person name="Nesbo C.L."/>
        </authorList>
    </citation>
    <scope>NUCLEOTIDE SEQUENCE [LARGE SCALE GENOMIC DNA]</scope>
    <source>
        <strain evidence="4">mesG1.Ag.4.2</strain>
    </source>
</reference>
<evidence type="ECO:0000313" key="4">
    <source>
        <dbReference type="Proteomes" id="UP000002881"/>
    </source>
</evidence>
<dbReference type="HOGENOM" id="CLU_000445_52_5_0"/>
<name>I2F439_9BACT</name>
<accession>I2F439</accession>
<dbReference type="AlphaFoldDB" id="I2F439"/>
<feature type="domain" description="Methylated-DNA-[protein]-cysteine S-methyltransferase DNA binding" evidence="2">
    <location>
        <begin position="9"/>
        <end position="86"/>
    </location>
</feature>
<evidence type="ECO:0000256" key="1">
    <source>
        <dbReference type="ARBA" id="ARBA00022763"/>
    </source>
</evidence>
<dbReference type="InterPro" id="IPR036217">
    <property type="entry name" value="MethylDNA_cys_MeTrfase_DNAb"/>
</dbReference>
<protein>
    <submittedName>
        <fullName evidence="3">Putative methylated DNA-protein cysteine methyltransferase</fullName>
    </submittedName>
</protein>
<dbReference type="GO" id="GO:0008168">
    <property type="term" value="F:methyltransferase activity"/>
    <property type="evidence" value="ECO:0007669"/>
    <property type="project" value="UniProtKB-KW"/>
</dbReference>
<proteinExistence type="predicted"/>
<evidence type="ECO:0000313" key="3">
    <source>
        <dbReference type="EMBL" id="AFK06692.1"/>
    </source>
</evidence>
<dbReference type="PANTHER" id="PTHR42942:SF1">
    <property type="entry name" value="ALKYLTRANSFERASE-LIKE PROTEIN 1"/>
    <property type="match status" value="1"/>
</dbReference>
<dbReference type="STRING" id="660470.Theba_0986"/>
<dbReference type="CDD" id="cd06445">
    <property type="entry name" value="ATase"/>
    <property type="match status" value="1"/>
</dbReference>